<sequence>MIIAHTPHDQVHTAALQHIDPSLDEVLKIAQAFEATLKTVQTIKGKSSGYTHEVQQMTGHYKAMKKVASQHQQGSKKQLK</sequence>
<organism evidence="2 3">
    <name type="scientific">Romanomermis culicivorax</name>
    <name type="common">Nematode worm</name>
    <dbReference type="NCBI Taxonomy" id="13658"/>
    <lineage>
        <taxon>Eukaryota</taxon>
        <taxon>Metazoa</taxon>
        <taxon>Ecdysozoa</taxon>
        <taxon>Nematoda</taxon>
        <taxon>Enoplea</taxon>
        <taxon>Dorylaimia</taxon>
        <taxon>Mermithida</taxon>
        <taxon>Mermithoidea</taxon>
        <taxon>Mermithidae</taxon>
        <taxon>Romanomermis</taxon>
    </lineage>
</organism>
<dbReference type="Proteomes" id="UP000887565">
    <property type="component" value="Unplaced"/>
</dbReference>
<proteinExistence type="predicted"/>
<feature type="compositionally biased region" description="Polar residues" evidence="1">
    <location>
        <begin position="69"/>
        <end position="80"/>
    </location>
</feature>
<dbReference type="AlphaFoldDB" id="A0A915IMS2"/>
<evidence type="ECO:0000313" key="3">
    <source>
        <dbReference type="WBParaSite" id="nRc.2.0.1.t15110-RA"/>
    </source>
</evidence>
<name>A0A915IMS2_ROMCU</name>
<evidence type="ECO:0000313" key="2">
    <source>
        <dbReference type="Proteomes" id="UP000887565"/>
    </source>
</evidence>
<feature type="region of interest" description="Disordered" evidence="1">
    <location>
        <begin position="61"/>
        <end position="80"/>
    </location>
</feature>
<reference evidence="3" key="1">
    <citation type="submission" date="2022-11" db="UniProtKB">
        <authorList>
            <consortium name="WormBaseParasite"/>
        </authorList>
    </citation>
    <scope>IDENTIFICATION</scope>
</reference>
<dbReference type="WBParaSite" id="nRc.2.0.1.t15110-RA">
    <property type="protein sequence ID" value="nRc.2.0.1.t15110-RA"/>
    <property type="gene ID" value="nRc.2.0.1.g15110"/>
</dbReference>
<protein>
    <submittedName>
        <fullName evidence="3">Uncharacterized protein</fullName>
    </submittedName>
</protein>
<accession>A0A915IMS2</accession>
<evidence type="ECO:0000256" key="1">
    <source>
        <dbReference type="SAM" id="MobiDB-lite"/>
    </source>
</evidence>
<keyword evidence="2" id="KW-1185">Reference proteome</keyword>